<dbReference type="RefSeq" id="WP_170311364.1">
    <property type="nucleotide sequence ID" value="NZ_SSHJ02000007.1"/>
</dbReference>
<gene>
    <name evidence="1" type="ORF">E6A44_014500</name>
</gene>
<evidence type="ECO:0000313" key="1">
    <source>
        <dbReference type="EMBL" id="MFN0256797.1"/>
    </source>
</evidence>
<organism evidence="1 2">
    <name type="scientific">Pedobacter ureilyticus</name>
    <dbReference type="NCBI Taxonomy" id="1393051"/>
    <lineage>
        <taxon>Bacteria</taxon>
        <taxon>Pseudomonadati</taxon>
        <taxon>Bacteroidota</taxon>
        <taxon>Sphingobacteriia</taxon>
        <taxon>Sphingobacteriales</taxon>
        <taxon>Sphingobacteriaceae</taxon>
        <taxon>Pedobacter</taxon>
    </lineage>
</organism>
<dbReference type="EMBL" id="SSHJ02000007">
    <property type="protein sequence ID" value="MFN0256797.1"/>
    <property type="molecule type" value="Genomic_DNA"/>
</dbReference>
<reference evidence="1 2" key="1">
    <citation type="submission" date="2024-12" db="EMBL/GenBank/DDBJ databases">
        <authorList>
            <person name="Hu S."/>
        </authorList>
    </citation>
    <scope>NUCLEOTIDE SEQUENCE [LARGE SCALE GENOMIC DNA]</scope>
    <source>
        <strain evidence="1 2">THG-T11</strain>
    </source>
</reference>
<sequence>MIQFTREEGDPLDFSINSLTKNYLYVVYEDRVRVIDGVNVKQTIEFTLRK</sequence>
<proteinExistence type="predicted"/>
<protein>
    <submittedName>
        <fullName evidence="1">Uncharacterized protein</fullName>
    </submittedName>
</protein>
<keyword evidence="2" id="KW-1185">Reference proteome</keyword>
<evidence type="ECO:0000313" key="2">
    <source>
        <dbReference type="Proteomes" id="UP001517247"/>
    </source>
</evidence>
<accession>A0ABW9JBZ8</accession>
<comment type="caution">
    <text evidence="1">The sequence shown here is derived from an EMBL/GenBank/DDBJ whole genome shotgun (WGS) entry which is preliminary data.</text>
</comment>
<dbReference type="Proteomes" id="UP001517247">
    <property type="component" value="Unassembled WGS sequence"/>
</dbReference>
<name>A0ABW9JBZ8_9SPHI</name>